<evidence type="ECO:0000313" key="1">
    <source>
        <dbReference type="EMBL" id="KAJ0084376.1"/>
    </source>
</evidence>
<keyword evidence="2" id="KW-1185">Reference proteome</keyword>
<proteinExistence type="predicted"/>
<gene>
    <name evidence="1" type="ORF">Patl1_29738</name>
</gene>
<protein>
    <submittedName>
        <fullName evidence="1">Uncharacterized protein</fullName>
    </submittedName>
</protein>
<dbReference type="Proteomes" id="UP001164250">
    <property type="component" value="Chromosome 11"/>
</dbReference>
<organism evidence="1 2">
    <name type="scientific">Pistacia atlantica</name>
    <dbReference type="NCBI Taxonomy" id="434234"/>
    <lineage>
        <taxon>Eukaryota</taxon>
        <taxon>Viridiplantae</taxon>
        <taxon>Streptophyta</taxon>
        <taxon>Embryophyta</taxon>
        <taxon>Tracheophyta</taxon>
        <taxon>Spermatophyta</taxon>
        <taxon>Magnoliopsida</taxon>
        <taxon>eudicotyledons</taxon>
        <taxon>Gunneridae</taxon>
        <taxon>Pentapetalae</taxon>
        <taxon>rosids</taxon>
        <taxon>malvids</taxon>
        <taxon>Sapindales</taxon>
        <taxon>Anacardiaceae</taxon>
        <taxon>Pistacia</taxon>
    </lineage>
</organism>
<accession>A0ACC1AF66</accession>
<sequence>MECSSWKIIEQAKEELQILETLHPNRFDYLKLELKSFIFFLESHYNNNDNDNNNLIYYPSSSTATTQASTNNRKRKKVGIGMGSCRNEEMKNKFQRVLGEFKRRDRIDLVLEKAQSCLRKIQELKSSLC</sequence>
<evidence type="ECO:0000313" key="2">
    <source>
        <dbReference type="Proteomes" id="UP001164250"/>
    </source>
</evidence>
<dbReference type="EMBL" id="CM047907">
    <property type="protein sequence ID" value="KAJ0084376.1"/>
    <property type="molecule type" value="Genomic_DNA"/>
</dbReference>
<reference evidence="2" key="1">
    <citation type="journal article" date="2023" name="G3 (Bethesda)">
        <title>Genome assembly and association tests identify interacting loci associated with vigor, precocity, and sex in interspecific pistachio rootstocks.</title>
        <authorList>
            <person name="Palmer W."/>
            <person name="Jacygrad E."/>
            <person name="Sagayaradj S."/>
            <person name="Cavanaugh K."/>
            <person name="Han R."/>
            <person name="Bertier L."/>
            <person name="Beede B."/>
            <person name="Kafkas S."/>
            <person name="Golino D."/>
            <person name="Preece J."/>
            <person name="Michelmore R."/>
        </authorList>
    </citation>
    <scope>NUCLEOTIDE SEQUENCE [LARGE SCALE GENOMIC DNA]</scope>
</reference>
<name>A0ACC1AF66_9ROSI</name>
<comment type="caution">
    <text evidence="1">The sequence shown here is derived from an EMBL/GenBank/DDBJ whole genome shotgun (WGS) entry which is preliminary data.</text>
</comment>